<protein>
    <submittedName>
        <fullName evidence="1">Uncharacterized protein</fullName>
    </submittedName>
</protein>
<comment type="caution">
    <text evidence="1">The sequence shown here is derived from an EMBL/GenBank/DDBJ whole genome shotgun (WGS) entry which is preliminary data.</text>
</comment>
<evidence type="ECO:0000313" key="2">
    <source>
        <dbReference type="EMBL" id="CAF4236328.1"/>
    </source>
</evidence>
<evidence type="ECO:0000313" key="3">
    <source>
        <dbReference type="Proteomes" id="UP000663825"/>
    </source>
</evidence>
<organism evidence="1 3">
    <name type="scientific">Rotaria socialis</name>
    <dbReference type="NCBI Taxonomy" id="392032"/>
    <lineage>
        <taxon>Eukaryota</taxon>
        <taxon>Metazoa</taxon>
        <taxon>Spiralia</taxon>
        <taxon>Gnathifera</taxon>
        <taxon>Rotifera</taxon>
        <taxon>Eurotatoria</taxon>
        <taxon>Bdelloidea</taxon>
        <taxon>Philodinida</taxon>
        <taxon>Philodinidae</taxon>
        <taxon>Rotaria</taxon>
    </lineage>
</organism>
<gene>
    <name evidence="1" type="ORF">TIS948_LOCUS1597</name>
    <name evidence="2" type="ORF">UJA718_LOCUS8657</name>
</gene>
<keyword evidence="4" id="KW-1185">Reference proteome</keyword>
<reference evidence="1" key="1">
    <citation type="submission" date="2021-02" db="EMBL/GenBank/DDBJ databases">
        <authorList>
            <person name="Nowell W R."/>
        </authorList>
    </citation>
    <scope>NUCLEOTIDE SEQUENCE</scope>
</reference>
<dbReference type="Proteomes" id="UP000663873">
    <property type="component" value="Unassembled WGS sequence"/>
</dbReference>
<dbReference type="EMBL" id="CAJNXB010000045">
    <property type="protein sequence ID" value="CAF3003742.1"/>
    <property type="molecule type" value="Genomic_DNA"/>
</dbReference>
<dbReference type="Proteomes" id="UP000663825">
    <property type="component" value="Unassembled WGS sequence"/>
</dbReference>
<dbReference type="AlphaFoldDB" id="A0A817L8F1"/>
<evidence type="ECO:0000313" key="4">
    <source>
        <dbReference type="Proteomes" id="UP000663873"/>
    </source>
</evidence>
<accession>A0A817L8F1</accession>
<sequence>MINKDRISRISKSISLESLHSQPTTDTSILSSTKKSLYFLKESNKNNRRKTLLLTPHRTKSVHILLANNQQKESYIQESIKVVKNNTSKSPEKNIVHMNMEDNNDFHLKISNSAINIDSTRRAESSSPIEDTNKSNREYVVDEANDQHLIAATYKKNEYNK</sequence>
<proteinExistence type="predicted"/>
<dbReference type="EMBL" id="CAJOBP010000930">
    <property type="protein sequence ID" value="CAF4236328.1"/>
    <property type="molecule type" value="Genomic_DNA"/>
</dbReference>
<evidence type="ECO:0000313" key="1">
    <source>
        <dbReference type="EMBL" id="CAF3003742.1"/>
    </source>
</evidence>
<name>A0A817L8F1_9BILA</name>